<dbReference type="GO" id="GO:0000981">
    <property type="term" value="F:DNA-binding transcription factor activity, RNA polymerase II-specific"/>
    <property type="evidence" value="ECO:0007669"/>
    <property type="project" value="TreeGrafter"/>
</dbReference>
<dbReference type="OMA" id="GGPVHRV"/>
<evidence type="ECO:0000256" key="4">
    <source>
        <dbReference type="ARBA" id="ARBA00022737"/>
    </source>
</evidence>
<reference evidence="14" key="4">
    <citation type="submission" date="2025-08" db="UniProtKB">
        <authorList>
            <consortium name="Ensembl"/>
        </authorList>
    </citation>
    <scope>IDENTIFICATION</scope>
</reference>
<dbReference type="PROSITE" id="PS50157">
    <property type="entry name" value="ZINC_FINGER_C2H2_2"/>
    <property type="match status" value="7"/>
</dbReference>
<evidence type="ECO:0000313" key="14">
    <source>
        <dbReference type="Ensembl" id="ENSCMIP00000005111.1"/>
    </source>
</evidence>
<dbReference type="Ensembl" id="ENSCMIT00000005293.1">
    <property type="protein sequence ID" value="ENSCMIP00000005111.1"/>
    <property type="gene ID" value="ENSCMIG00000003013.1"/>
</dbReference>
<gene>
    <name evidence="14" type="primary">LOC103191364</name>
</gene>
<feature type="domain" description="C2H2-type" evidence="13">
    <location>
        <begin position="236"/>
        <end position="263"/>
    </location>
</feature>
<dbReference type="GO" id="GO:0008270">
    <property type="term" value="F:zinc ion binding"/>
    <property type="evidence" value="ECO:0007669"/>
    <property type="project" value="UniProtKB-KW"/>
</dbReference>
<feature type="domain" description="C2H2-type" evidence="13">
    <location>
        <begin position="264"/>
        <end position="291"/>
    </location>
</feature>
<name>A0A4W3GNL7_CALMI</name>
<dbReference type="Proteomes" id="UP000314986">
    <property type="component" value="Unassembled WGS sequence"/>
</dbReference>
<dbReference type="GeneTree" id="ENSGT00940000162179"/>
<dbReference type="PANTHER" id="PTHR23235:SF152">
    <property type="entry name" value="SI:DKEY-210J14.3"/>
    <property type="match status" value="1"/>
</dbReference>
<keyword evidence="9" id="KW-0804">Transcription</keyword>
<dbReference type="PANTHER" id="PTHR23235">
    <property type="entry name" value="KRUEPPEL-LIKE TRANSCRIPTION FACTOR"/>
    <property type="match status" value="1"/>
</dbReference>
<keyword evidence="15" id="KW-1185">Reference proteome</keyword>
<evidence type="ECO:0000256" key="10">
    <source>
        <dbReference type="ARBA" id="ARBA00023242"/>
    </source>
</evidence>
<feature type="domain" description="C2H2-type" evidence="13">
    <location>
        <begin position="376"/>
        <end position="403"/>
    </location>
</feature>
<dbReference type="SUPFAM" id="SSF57667">
    <property type="entry name" value="beta-beta-alpha zinc fingers"/>
    <property type="match status" value="4"/>
</dbReference>
<evidence type="ECO:0000256" key="7">
    <source>
        <dbReference type="ARBA" id="ARBA00023015"/>
    </source>
</evidence>
<keyword evidence="8" id="KW-0238">DNA-binding</keyword>
<dbReference type="SMART" id="SM00355">
    <property type="entry name" value="ZnF_C2H2"/>
    <property type="match status" value="8"/>
</dbReference>
<dbReference type="GO" id="GO:0000978">
    <property type="term" value="F:RNA polymerase II cis-regulatory region sequence-specific DNA binding"/>
    <property type="evidence" value="ECO:0007669"/>
    <property type="project" value="TreeGrafter"/>
</dbReference>
<evidence type="ECO:0000256" key="6">
    <source>
        <dbReference type="ARBA" id="ARBA00022833"/>
    </source>
</evidence>
<dbReference type="InParanoid" id="A0A4W3GNL7"/>
<feature type="compositionally biased region" description="Polar residues" evidence="12">
    <location>
        <begin position="104"/>
        <end position="116"/>
    </location>
</feature>
<proteinExistence type="inferred from homology"/>
<keyword evidence="7" id="KW-0805">Transcription regulation</keyword>
<evidence type="ECO:0000256" key="11">
    <source>
        <dbReference type="PROSITE-ProRule" id="PRU00042"/>
    </source>
</evidence>
<reference evidence="15" key="1">
    <citation type="journal article" date="2006" name="Science">
        <title>Ancient noncoding elements conserved in the human genome.</title>
        <authorList>
            <person name="Venkatesh B."/>
            <person name="Kirkness E.F."/>
            <person name="Loh Y.H."/>
            <person name="Halpern A.L."/>
            <person name="Lee A.P."/>
            <person name="Johnson J."/>
            <person name="Dandona N."/>
            <person name="Viswanathan L.D."/>
            <person name="Tay A."/>
            <person name="Venter J.C."/>
            <person name="Strausberg R.L."/>
            <person name="Brenner S."/>
        </authorList>
    </citation>
    <scope>NUCLEOTIDE SEQUENCE [LARGE SCALE GENOMIC DNA]</scope>
</reference>
<comment type="subcellular location">
    <subcellularLocation>
        <location evidence="1">Nucleus</location>
    </subcellularLocation>
</comment>
<dbReference type="InterPro" id="IPR036236">
    <property type="entry name" value="Znf_C2H2_sf"/>
</dbReference>
<feature type="domain" description="C2H2-type" evidence="13">
    <location>
        <begin position="348"/>
        <end position="375"/>
    </location>
</feature>
<evidence type="ECO:0000256" key="9">
    <source>
        <dbReference type="ARBA" id="ARBA00023163"/>
    </source>
</evidence>
<dbReference type="PROSITE" id="PS00028">
    <property type="entry name" value="ZINC_FINGER_C2H2_1"/>
    <property type="match status" value="7"/>
</dbReference>
<accession>A0A4W3GNL7</accession>
<feature type="domain" description="C2H2-type" evidence="13">
    <location>
        <begin position="404"/>
        <end position="431"/>
    </location>
</feature>
<evidence type="ECO:0000256" key="3">
    <source>
        <dbReference type="ARBA" id="ARBA00022723"/>
    </source>
</evidence>
<dbReference type="Gene3D" id="3.30.160.60">
    <property type="entry name" value="Classic Zinc Finger"/>
    <property type="match status" value="7"/>
</dbReference>
<evidence type="ECO:0000256" key="2">
    <source>
        <dbReference type="ARBA" id="ARBA00006991"/>
    </source>
</evidence>
<dbReference type="FunFam" id="3.30.160.60:FF:002343">
    <property type="entry name" value="Zinc finger protein 33A"/>
    <property type="match status" value="5"/>
</dbReference>
<keyword evidence="6" id="KW-0862">Zinc</keyword>
<evidence type="ECO:0000256" key="12">
    <source>
        <dbReference type="SAM" id="MobiDB-lite"/>
    </source>
</evidence>
<feature type="domain" description="C2H2-type" evidence="13">
    <location>
        <begin position="320"/>
        <end position="347"/>
    </location>
</feature>
<keyword evidence="10" id="KW-0539">Nucleus</keyword>
<evidence type="ECO:0000259" key="13">
    <source>
        <dbReference type="PROSITE" id="PS50157"/>
    </source>
</evidence>
<keyword evidence="5 11" id="KW-0863">Zinc-finger</keyword>
<sequence>CATGAAHSNSLELAARGGPVHRVHSERRGLSALHTAQVYSGTPGVQSKKEISHIPAGSAEDGGDHTREVTEAKGSANEENSLVKRGVSVVDDEDLKTPKKGCRTGNSLSFKDNQASGGEVGSSRYGLRKRERRTYTEEKDLPDDDYLSPKVEDSESHSHLYCSSVFTHAEFLQKHSRRHPKLLRDTSAEQFAYSINVSSQERECRGSITYTVREKGFMQRGSLQGPQRLISEERLYKCAECGQSFTHSGNFQRHQRSHKGERPYECTECGKNFTTSGELKVHQRSHTGEKPYECTECGKSFTQSGDLQRHQRSHTGERPYKCAECRKSFTTSGHLQIHHRSHTGERPYRCADCGKSFTTSGHLQRHQRSHSAERPYKCIDCGKRFTQSGNLQRHQRSHTRERPYNCIDCGKSFNSKQYLQGHQRGHTGGTV</sequence>
<evidence type="ECO:0000256" key="1">
    <source>
        <dbReference type="ARBA" id="ARBA00004123"/>
    </source>
</evidence>
<keyword evidence="4" id="KW-0677">Repeat</keyword>
<dbReference type="FunFam" id="3.30.160.60:FF:000358">
    <property type="entry name" value="zinc finger protein 24"/>
    <property type="match status" value="1"/>
</dbReference>
<evidence type="ECO:0000313" key="15">
    <source>
        <dbReference type="Proteomes" id="UP000314986"/>
    </source>
</evidence>
<feature type="region of interest" description="Disordered" evidence="12">
    <location>
        <begin position="55"/>
        <end position="150"/>
    </location>
</feature>
<reference evidence="15" key="3">
    <citation type="journal article" date="2014" name="Nature">
        <title>Elephant shark genome provides unique insights into gnathostome evolution.</title>
        <authorList>
            <consortium name="International Elephant Shark Genome Sequencing Consortium"/>
            <person name="Venkatesh B."/>
            <person name="Lee A.P."/>
            <person name="Ravi V."/>
            <person name="Maurya A.K."/>
            <person name="Lian M.M."/>
            <person name="Swann J.B."/>
            <person name="Ohta Y."/>
            <person name="Flajnik M.F."/>
            <person name="Sutoh Y."/>
            <person name="Kasahara M."/>
            <person name="Hoon S."/>
            <person name="Gangu V."/>
            <person name="Roy S.W."/>
            <person name="Irimia M."/>
            <person name="Korzh V."/>
            <person name="Kondrychyn I."/>
            <person name="Lim Z.W."/>
            <person name="Tay B.H."/>
            <person name="Tohari S."/>
            <person name="Kong K.W."/>
            <person name="Ho S."/>
            <person name="Lorente-Galdos B."/>
            <person name="Quilez J."/>
            <person name="Marques-Bonet T."/>
            <person name="Raney B.J."/>
            <person name="Ingham P.W."/>
            <person name="Tay A."/>
            <person name="Hillier L.W."/>
            <person name="Minx P."/>
            <person name="Boehm T."/>
            <person name="Wilson R.K."/>
            <person name="Brenner S."/>
            <person name="Warren W.C."/>
        </authorList>
    </citation>
    <scope>NUCLEOTIDE SEQUENCE [LARGE SCALE GENOMIC DNA]</scope>
</reference>
<reference evidence="14" key="5">
    <citation type="submission" date="2025-09" db="UniProtKB">
        <authorList>
            <consortium name="Ensembl"/>
        </authorList>
    </citation>
    <scope>IDENTIFICATION</scope>
</reference>
<evidence type="ECO:0000256" key="8">
    <source>
        <dbReference type="ARBA" id="ARBA00023125"/>
    </source>
</evidence>
<organism evidence="14 15">
    <name type="scientific">Callorhinchus milii</name>
    <name type="common">Ghost shark</name>
    <dbReference type="NCBI Taxonomy" id="7868"/>
    <lineage>
        <taxon>Eukaryota</taxon>
        <taxon>Metazoa</taxon>
        <taxon>Chordata</taxon>
        <taxon>Craniata</taxon>
        <taxon>Vertebrata</taxon>
        <taxon>Chondrichthyes</taxon>
        <taxon>Holocephali</taxon>
        <taxon>Chimaeriformes</taxon>
        <taxon>Callorhinchidae</taxon>
        <taxon>Callorhinchus</taxon>
    </lineage>
</organism>
<dbReference type="Pfam" id="PF00096">
    <property type="entry name" value="zf-C2H2"/>
    <property type="match status" value="7"/>
</dbReference>
<reference evidence="15" key="2">
    <citation type="journal article" date="2007" name="PLoS Biol.">
        <title>Survey sequencing and comparative analysis of the elephant shark (Callorhinchus milii) genome.</title>
        <authorList>
            <person name="Venkatesh B."/>
            <person name="Kirkness E.F."/>
            <person name="Loh Y.H."/>
            <person name="Halpern A.L."/>
            <person name="Lee A.P."/>
            <person name="Johnson J."/>
            <person name="Dandona N."/>
            <person name="Viswanathan L.D."/>
            <person name="Tay A."/>
            <person name="Venter J.C."/>
            <person name="Strausberg R.L."/>
            <person name="Brenner S."/>
        </authorList>
    </citation>
    <scope>NUCLEOTIDE SEQUENCE [LARGE SCALE GENOMIC DNA]</scope>
</reference>
<dbReference type="InterPro" id="IPR013087">
    <property type="entry name" value="Znf_C2H2_type"/>
</dbReference>
<keyword evidence="3" id="KW-0479">Metal-binding</keyword>
<feature type="domain" description="C2H2-type" evidence="13">
    <location>
        <begin position="292"/>
        <end position="319"/>
    </location>
</feature>
<comment type="similarity">
    <text evidence="2">Belongs to the krueppel C2H2-type zinc-finger protein family.</text>
</comment>
<protein>
    <submittedName>
        <fullName evidence="14">Uncharacterized zinc finger protein 814</fullName>
    </submittedName>
</protein>
<feature type="compositionally biased region" description="Basic and acidic residues" evidence="12">
    <location>
        <begin position="62"/>
        <end position="71"/>
    </location>
</feature>
<evidence type="ECO:0000256" key="5">
    <source>
        <dbReference type="ARBA" id="ARBA00022771"/>
    </source>
</evidence>
<dbReference type="AlphaFoldDB" id="A0A4W3GNL7"/>
<dbReference type="FunFam" id="3.30.160.60:FF:000122">
    <property type="entry name" value="Zinc finger protein 568"/>
    <property type="match status" value="1"/>
</dbReference>